<dbReference type="InterPro" id="IPR043129">
    <property type="entry name" value="ATPase_NBD"/>
</dbReference>
<evidence type="ECO:0000256" key="3">
    <source>
        <dbReference type="ARBA" id="ARBA00004496"/>
    </source>
</evidence>
<dbReference type="GO" id="GO:0046872">
    <property type="term" value="F:metal ion binding"/>
    <property type="evidence" value="ECO:0007669"/>
    <property type="project" value="UniProtKB-KW"/>
</dbReference>
<dbReference type="NCBIfam" id="TIGR00671">
    <property type="entry name" value="baf"/>
    <property type="match status" value="1"/>
</dbReference>
<dbReference type="UniPathway" id="UPA00241">
    <property type="reaction ID" value="UER00352"/>
</dbReference>
<feature type="binding site" evidence="16">
    <location>
        <begin position="106"/>
        <end position="109"/>
    </location>
    <ligand>
        <name>substrate</name>
    </ligand>
</feature>
<dbReference type="GO" id="GO:0005737">
    <property type="term" value="C:cytoplasm"/>
    <property type="evidence" value="ECO:0007669"/>
    <property type="project" value="UniProtKB-SubCell"/>
</dbReference>
<comment type="catalytic activity">
    <reaction evidence="1 16">
        <text>(R)-pantothenate + ATP = (R)-4'-phosphopantothenate + ADP + H(+)</text>
        <dbReference type="Rhea" id="RHEA:16373"/>
        <dbReference type="ChEBI" id="CHEBI:10986"/>
        <dbReference type="ChEBI" id="CHEBI:15378"/>
        <dbReference type="ChEBI" id="CHEBI:29032"/>
        <dbReference type="ChEBI" id="CHEBI:30616"/>
        <dbReference type="ChEBI" id="CHEBI:456216"/>
        <dbReference type="EC" id="2.7.1.33"/>
    </reaction>
</comment>
<reference evidence="17 18" key="1">
    <citation type="submission" date="2011-11" db="EMBL/GenBank/DDBJ databases">
        <title>The Noncontiguous Finished genome of Jonquetella anthropi DSM 22815.</title>
        <authorList>
            <consortium name="US DOE Joint Genome Institute (JGI-PGF)"/>
            <person name="Lucas S."/>
            <person name="Copeland A."/>
            <person name="Lapidus A."/>
            <person name="Glavina del Rio T."/>
            <person name="Dalin E."/>
            <person name="Tice H."/>
            <person name="Bruce D."/>
            <person name="Goodwin L."/>
            <person name="Pitluck S."/>
            <person name="Peters L."/>
            <person name="Mikhailova N."/>
            <person name="Held B."/>
            <person name="Kyrpides N."/>
            <person name="Mavromatis K."/>
            <person name="Ivanova N."/>
            <person name="Markowitz V."/>
            <person name="Cheng J.-F."/>
            <person name="Hugenholtz P."/>
            <person name="Woyke T."/>
            <person name="Wu D."/>
            <person name="Gronow S."/>
            <person name="Wellnitz S."/>
            <person name="Brambilla E."/>
            <person name="Klenk H.-P."/>
            <person name="Eisen J.A."/>
        </authorList>
    </citation>
    <scope>NUCLEOTIDE SEQUENCE [LARGE SCALE GENOMIC DNA]</scope>
    <source>
        <strain evidence="17 18">DSM 22815</strain>
    </source>
</reference>
<feature type="binding site" evidence="16">
    <location>
        <position position="128"/>
    </location>
    <ligand>
        <name>K(+)</name>
        <dbReference type="ChEBI" id="CHEBI:29103"/>
    </ligand>
</feature>
<dbReference type="InterPro" id="IPR004619">
    <property type="entry name" value="Type_III_PanK"/>
</dbReference>
<dbReference type="SUPFAM" id="SSF53067">
    <property type="entry name" value="Actin-like ATPase domain"/>
    <property type="match status" value="2"/>
</dbReference>
<organism evidence="17 18">
    <name type="scientific">Jonquetella anthropi DSM 22815</name>
    <dbReference type="NCBI Taxonomy" id="885272"/>
    <lineage>
        <taxon>Bacteria</taxon>
        <taxon>Thermotogati</taxon>
        <taxon>Synergistota</taxon>
        <taxon>Synergistia</taxon>
        <taxon>Synergistales</taxon>
        <taxon>Dethiosulfovibrionaceae</taxon>
        <taxon>Jonquetella</taxon>
    </lineage>
</organism>
<dbReference type="Gene3D" id="3.30.420.40">
    <property type="match status" value="2"/>
</dbReference>
<evidence type="ECO:0000256" key="11">
    <source>
        <dbReference type="ARBA" id="ARBA00022840"/>
    </source>
</evidence>
<protein>
    <recommendedName>
        <fullName evidence="15 16">Type III pantothenate kinase</fullName>
        <ecNumber evidence="6 16">2.7.1.33</ecNumber>
    </recommendedName>
    <alternativeName>
        <fullName evidence="16">PanK-III</fullName>
    </alternativeName>
    <alternativeName>
        <fullName evidence="16">Pantothenic acid kinase</fullName>
    </alternativeName>
</protein>
<dbReference type="HOGENOM" id="CLU_066627_1_0_0"/>
<comment type="cofactor">
    <cofactor evidence="16">
        <name>NH4(+)</name>
        <dbReference type="ChEBI" id="CHEBI:28938"/>
    </cofactor>
    <cofactor evidence="16">
        <name>K(+)</name>
        <dbReference type="ChEBI" id="CHEBI:29103"/>
    </cofactor>
    <text evidence="16">A monovalent cation. Ammonium or potassium.</text>
</comment>
<keyword evidence="12 16" id="KW-0630">Potassium</keyword>
<evidence type="ECO:0000256" key="2">
    <source>
        <dbReference type="ARBA" id="ARBA00001958"/>
    </source>
</evidence>
<dbReference type="AlphaFoldDB" id="H0UKH4"/>
<comment type="subcellular location">
    <subcellularLocation>
        <location evidence="3 16">Cytoplasm</location>
    </subcellularLocation>
</comment>
<dbReference type="GO" id="GO:0004594">
    <property type="term" value="F:pantothenate kinase activity"/>
    <property type="evidence" value="ECO:0007669"/>
    <property type="project" value="UniProtKB-UniRule"/>
</dbReference>
<dbReference type="EMBL" id="CM001376">
    <property type="protein sequence ID" value="EHM13183.1"/>
    <property type="molecule type" value="Genomic_DNA"/>
</dbReference>
<dbReference type="EC" id="2.7.1.33" evidence="6 16"/>
<keyword evidence="10 16" id="KW-0418">Kinase</keyword>
<evidence type="ECO:0000256" key="1">
    <source>
        <dbReference type="ARBA" id="ARBA00001206"/>
    </source>
</evidence>
<dbReference type="HAMAP" id="MF_01274">
    <property type="entry name" value="Pantothen_kinase_3"/>
    <property type="match status" value="1"/>
</dbReference>
<name>H0UKH4_9BACT</name>
<evidence type="ECO:0000256" key="13">
    <source>
        <dbReference type="ARBA" id="ARBA00022993"/>
    </source>
</evidence>
<evidence type="ECO:0000256" key="12">
    <source>
        <dbReference type="ARBA" id="ARBA00022958"/>
    </source>
</evidence>
<dbReference type="CDD" id="cd24015">
    <property type="entry name" value="ASKHA_NBD_PanK-III"/>
    <property type="match status" value="1"/>
</dbReference>
<evidence type="ECO:0000256" key="14">
    <source>
        <dbReference type="ARBA" id="ARBA00038036"/>
    </source>
</evidence>
<keyword evidence="7 16" id="KW-0963">Cytoplasm</keyword>
<proteinExistence type="inferred from homology"/>
<evidence type="ECO:0000256" key="4">
    <source>
        <dbReference type="ARBA" id="ARBA00005225"/>
    </source>
</evidence>
<keyword evidence="8 16" id="KW-0808">Transferase</keyword>
<dbReference type="Proteomes" id="UP000003806">
    <property type="component" value="Chromosome"/>
</dbReference>
<feature type="active site" description="Proton acceptor" evidence="16">
    <location>
        <position position="108"/>
    </location>
</feature>
<evidence type="ECO:0000256" key="5">
    <source>
        <dbReference type="ARBA" id="ARBA00011738"/>
    </source>
</evidence>
<dbReference type="PANTHER" id="PTHR34265:SF1">
    <property type="entry name" value="TYPE III PANTOTHENATE KINASE"/>
    <property type="match status" value="1"/>
</dbReference>
<keyword evidence="16" id="KW-0479">Metal-binding</keyword>
<evidence type="ECO:0000256" key="8">
    <source>
        <dbReference type="ARBA" id="ARBA00022679"/>
    </source>
</evidence>
<dbReference type="GO" id="GO:0015937">
    <property type="term" value="P:coenzyme A biosynthetic process"/>
    <property type="evidence" value="ECO:0007669"/>
    <property type="project" value="UniProtKB-UniRule"/>
</dbReference>
<evidence type="ECO:0000256" key="7">
    <source>
        <dbReference type="ARBA" id="ARBA00022490"/>
    </source>
</evidence>
<dbReference type="eggNOG" id="COG1521">
    <property type="taxonomic scope" value="Bacteria"/>
</dbReference>
<evidence type="ECO:0000256" key="6">
    <source>
        <dbReference type="ARBA" id="ARBA00012102"/>
    </source>
</evidence>
<keyword evidence="13 16" id="KW-0173">Coenzyme A biosynthesis</keyword>
<comment type="cofactor">
    <cofactor evidence="2">
        <name>K(+)</name>
        <dbReference type="ChEBI" id="CHEBI:29103"/>
    </cofactor>
</comment>
<keyword evidence="18" id="KW-1185">Reference proteome</keyword>
<evidence type="ECO:0000256" key="10">
    <source>
        <dbReference type="ARBA" id="ARBA00022777"/>
    </source>
</evidence>
<dbReference type="GO" id="GO:0005524">
    <property type="term" value="F:ATP binding"/>
    <property type="evidence" value="ECO:0007669"/>
    <property type="project" value="UniProtKB-UniRule"/>
</dbReference>
<evidence type="ECO:0000256" key="16">
    <source>
        <dbReference type="HAMAP-Rule" id="MF_01274"/>
    </source>
</evidence>
<gene>
    <name evidence="16" type="primary">coaX</name>
    <name evidence="17" type="ORF">JonanDRAFT_0805</name>
</gene>
<dbReference type="RefSeq" id="WP_008521166.1">
    <property type="nucleotide sequence ID" value="NZ_CM001376.1"/>
</dbReference>
<comment type="caution">
    <text evidence="16">Lacks conserved residue(s) required for the propagation of feature annotation.</text>
</comment>
<sequence length="253" mass="26328">MLLAIDVGNTTTTLGVLDGRDVKAQWRLVTTRRTSDEIGLAIDGLLRLAGFEKSVLTSAILASVVPGLDARFQEAMKNYFGLDCPSVRYDMDLGVQVDLDIPSEVGADRLVNAVGAVELVGAPVIVADFGTAITLDVVLPGPRYVGGTIGPGLVTSVEALFGNTSKLPKINLTAPKKVVGRCTAECIRSGVIQGTAALIDGMVGRIEKELGLSFKVIATGGHAGTVASVSERIERVDPALTLIGLSCIASRIA</sequence>
<dbReference type="Pfam" id="PF03309">
    <property type="entry name" value="Pan_kinase"/>
    <property type="match status" value="1"/>
</dbReference>
<comment type="subunit">
    <text evidence="5 16">Homodimer.</text>
</comment>
<evidence type="ECO:0000313" key="17">
    <source>
        <dbReference type="EMBL" id="EHM13183.1"/>
    </source>
</evidence>
<evidence type="ECO:0000313" key="18">
    <source>
        <dbReference type="Proteomes" id="UP000003806"/>
    </source>
</evidence>
<feature type="binding site" evidence="16">
    <location>
        <position position="183"/>
    </location>
    <ligand>
        <name>substrate</name>
    </ligand>
</feature>
<dbReference type="NCBIfam" id="NF009855">
    <property type="entry name" value="PRK13321.1"/>
    <property type="match status" value="1"/>
</dbReference>
<keyword evidence="9 16" id="KW-0547">Nucleotide-binding</keyword>
<evidence type="ECO:0000256" key="9">
    <source>
        <dbReference type="ARBA" id="ARBA00022741"/>
    </source>
</evidence>
<dbReference type="STRING" id="885272.JonanDRAFT_0805"/>
<dbReference type="PANTHER" id="PTHR34265">
    <property type="entry name" value="TYPE III PANTOTHENATE KINASE"/>
    <property type="match status" value="1"/>
</dbReference>
<comment type="similarity">
    <text evidence="14 16">Belongs to the type III pantothenate kinase family.</text>
</comment>
<comment type="pathway">
    <text evidence="4 16">Cofactor biosynthesis; coenzyme A biosynthesis; CoA from (R)-pantothenate: step 1/5.</text>
</comment>
<dbReference type="OrthoDB" id="9804707at2"/>
<accession>H0UKH4</accession>
<keyword evidence="11 16" id="KW-0067">ATP-binding</keyword>
<feature type="binding site" evidence="16">
    <location>
        <position position="131"/>
    </location>
    <ligand>
        <name>ATP</name>
        <dbReference type="ChEBI" id="CHEBI:30616"/>
    </ligand>
</feature>
<comment type="function">
    <text evidence="16">Catalyzes the phosphorylation of pantothenate (Pan), the first step in CoA biosynthesis.</text>
</comment>
<evidence type="ECO:0000256" key="15">
    <source>
        <dbReference type="ARBA" id="ARBA00040883"/>
    </source>
</evidence>
<feature type="binding site" evidence="16">
    <location>
        <begin position="6"/>
        <end position="13"/>
    </location>
    <ligand>
        <name>ATP</name>
        <dbReference type="ChEBI" id="CHEBI:30616"/>
    </ligand>
</feature>